<dbReference type="OrthoDB" id="432528at2759"/>
<feature type="chain" id="PRO_5040308499" description="Galactose oxidase" evidence="5">
    <location>
        <begin position="38"/>
        <end position="575"/>
    </location>
</feature>
<dbReference type="Proteomes" id="UP000827284">
    <property type="component" value="Unassembled WGS sequence"/>
</dbReference>
<dbReference type="InterPro" id="IPR015915">
    <property type="entry name" value="Kelch-typ_b-propeller"/>
</dbReference>
<reference evidence="6" key="1">
    <citation type="submission" date="2021-11" db="EMBL/GenBank/DDBJ databases">
        <authorList>
            <person name="Herlambang A."/>
            <person name="Guo Y."/>
            <person name="Takashima Y."/>
            <person name="Nishizawa T."/>
        </authorList>
    </citation>
    <scope>NUCLEOTIDE SEQUENCE</scope>
    <source>
        <strain evidence="6">E1425</strain>
    </source>
</reference>
<keyword evidence="1" id="KW-0880">Kelch repeat</keyword>
<feature type="transmembrane region" description="Helical" evidence="4">
    <location>
        <begin position="367"/>
        <end position="389"/>
    </location>
</feature>
<comment type="caution">
    <text evidence="6">The sequence shown here is derived from an EMBL/GenBank/DDBJ whole genome shotgun (WGS) entry which is preliminary data.</text>
</comment>
<evidence type="ECO:0000256" key="4">
    <source>
        <dbReference type="SAM" id="Phobius"/>
    </source>
</evidence>
<feature type="region of interest" description="Disordered" evidence="3">
    <location>
        <begin position="396"/>
        <end position="443"/>
    </location>
</feature>
<organism evidence="6 7">
    <name type="scientific">Entomortierella parvispora</name>
    <dbReference type="NCBI Taxonomy" id="205924"/>
    <lineage>
        <taxon>Eukaryota</taxon>
        <taxon>Fungi</taxon>
        <taxon>Fungi incertae sedis</taxon>
        <taxon>Mucoromycota</taxon>
        <taxon>Mortierellomycotina</taxon>
        <taxon>Mortierellomycetes</taxon>
        <taxon>Mortierellales</taxon>
        <taxon>Mortierellaceae</taxon>
        <taxon>Entomortierella</taxon>
    </lineage>
</organism>
<dbReference type="EMBL" id="BQFW01000002">
    <property type="protein sequence ID" value="GJJ68518.1"/>
    <property type="molecule type" value="Genomic_DNA"/>
</dbReference>
<feature type="signal peptide" evidence="5">
    <location>
        <begin position="1"/>
        <end position="37"/>
    </location>
</feature>
<evidence type="ECO:0008006" key="8">
    <source>
        <dbReference type="Google" id="ProtNLM"/>
    </source>
</evidence>
<evidence type="ECO:0000313" key="7">
    <source>
        <dbReference type="Proteomes" id="UP000827284"/>
    </source>
</evidence>
<sequence length="575" mass="62581">MCQRTGSPRRGVGSASFFIRIFTLATLCSTLCSIVQSQGFQPTTAWGSASAFVEGQTFVIQGGSNGTFTIPQTFSIDLSSSWDISSVPYRRLLDGPSDYKHSASLLNDHKNWFVLSNGTGLEYTIPPDTWRSLGGSAEVSRTRGLGAATDPDTGMIYVPNGFLVNATTTQMFQFDVINNVLNSVDMHPALVNMVSYAIAWSGQAKKMFLFGGAVSGTNNVNGAMYSWDPINGWALLSPQGTVPSPRRSACMVPAYNGQKMILFGGLTDESNSVLSDIYILDTASLTWSKGKDAGVASARAECSCAMTNDLFVVWGGGGVNTVISSNLTIIYNARTDSWQTNFSPMPVSDPSAPWASSPGALNGKRNIGIIVGPVAAAVVVIALVVGFLYGRRRQRQRSQAPQQLADSEHDKTHSSRSLDQARDGTEQSQQWGTSFQQQHAQHELGQEQNGYGYHDQIRHRDLTSQPSYSQLYTPYTPPILHDYYHEQQLYPRIFQPQVQSQTQLMMHPPLLDELVRSDDPSRQASVCSSYNYYSPTDESPPSSSQLSGATDLSTKAPVPTIYRPPALNPQSSSPS</sequence>
<dbReference type="Pfam" id="PF24681">
    <property type="entry name" value="Kelch_KLHDC2_KLHL20_DRC7"/>
    <property type="match status" value="1"/>
</dbReference>
<protein>
    <recommendedName>
        <fullName evidence="8">Galactose oxidase</fullName>
    </recommendedName>
</protein>
<feature type="compositionally biased region" description="Polar residues" evidence="3">
    <location>
        <begin position="522"/>
        <end position="553"/>
    </location>
</feature>
<evidence type="ECO:0000256" key="1">
    <source>
        <dbReference type="ARBA" id="ARBA00022441"/>
    </source>
</evidence>
<accession>A0A9P3H2H6</accession>
<dbReference type="PANTHER" id="PTHR46093">
    <property type="entry name" value="ACYL-COA-BINDING DOMAIN-CONTAINING PROTEIN 5"/>
    <property type="match status" value="1"/>
</dbReference>
<proteinExistence type="predicted"/>
<keyword evidence="4" id="KW-1133">Transmembrane helix</keyword>
<evidence type="ECO:0000256" key="3">
    <source>
        <dbReference type="SAM" id="MobiDB-lite"/>
    </source>
</evidence>
<dbReference type="SUPFAM" id="SSF117281">
    <property type="entry name" value="Kelch motif"/>
    <property type="match status" value="1"/>
</dbReference>
<keyword evidence="2" id="KW-0677">Repeat</keyword>
<keyword evidence="4" id="KW-0812">Transmembrane</keyword>
<dbReference type="Gene3D" id="2.120.10.80">
    <property type="entry name" value="Kelch-type beta propeller"/>
    <property type="match status" value="1"/>
</dbReference>
<evidence type="ECO:0000313" key="6">
    <source>
        <dbReference type="EMBL" id="GJJ68518.1"/>
    </source>
</evidence>
<dbReference type="AlphaFoldDB" id="A0A9P3H2H6"/>
<keyword evidence="5" id="KW-0732">Signal</keyword>
<keyword evidence="7" id="KW-1185">Reference proteome</keyword>
<reference evidence="6" key="2">
    <citation type="journal article" date="2022" name="Microbiol. Resour. Announc.">
        <title>Whole-Genome Sequence of Entomortierella parvispora E1425, a Mucoromycotan Fungus Associated with Burkholderiaceae-Related Endosymbiotic Bacteria.</title>
        <authorList>
            <person name="Herlambang A."/>
            <person name="Guo Y."/>
            <person name="Takashima Y."/>
            <person name="Narisawa K."/>
            <person name="Ohta H."/>
            <person name="Nishizawa T."/>
        </authorList>
    </citation>
    <scope>NUCLEOTIDE SEQUENCE</scope>
    <source>
        <strain evidence="6">E1425</strain>
    </source>
</reference>
<evidence type="ECO:0000256" key="2">
    <source>
        <dbReference type="ARBA" id="ARBA00022737"/>
    </source>
</evidence>
<dbReference type="PANTHER" id="PTHR46093:SF18">
    <property type="entry name" value="FIBRONECTIN TYPE-III DOMAIN-CONTAINING PROTEIN"/>
    <property type="match status" value="1"/>
</dbReference>
<evidence type="ECO:0000256" key="5">
    <source>
        <dbReference type="SAM" id="SignalP"/>
    </source>
</evidence>
<keyword evidence="4" id="KW-0472">Membrane</keyword>
<name>A0A9P3H2H6_9FUNG</name>
<feature type="region of interest" description="Disordered" evidence="3">
    <location>
        <begin position="515"/>
        <end position="575"/>
    </location>
</feature>
<gene>
    <name evidence="6" type="ORF">EMPS_00864</name>
</gene>
<feature type="compositionally biased region" description="Low complexity" evidence="3">
    <location>
        <begin position="427"/>
        <end position="438"/>
    </location>
</feature>